<feature type="transmembrane region" description="Helical" evidence="5">
    <location>
        <begin position="159"/>
        <end position="184"/>
    </location>
</feature>
<feature type="transmembrane region" description="Helical" evidence="5">
    <location>
        <begin position="196"/>
        <end position="216"/>
    </location>
</feature>
<dbReference type="PANTHER" id="PTHR42718:SF1">
    <property type="entry name" value="LOW AFFINITY AMMONIUM TRANSPORTER"/>
    <property type="match status" value="1"/>
</dbReference>
<dbReference type="InterPro" id="IPR036259">
    <property type="entry name" value="MFS_trans_sf"/>
</dbReference>
<name>A0A8T9BQ41_9HELO</name>
<evidence type="ECO:0000313" key="6">
    <source>
        <dbReference type="EMBL" id="TVY52746.1"/>
    </source>
</evidence>
<feature type="transmembrane region" description="Helical" evidence="5">
    <location>
        <begin position="71"/>
        <end position="91"/>
    </location>
</feature>
<evidence type="ECO:0000256" key="5">
    <source>
        <dbReference type="SAM" id="Phobius"/>
    </source>
</evidence>
<dbReference type="GO" id="GO:0016020">
    <property type="term" value="C:membrane"/>
    <property type="evidence" value="ECO:0007669"/>
    <property type="project" value="UniProtKB-SubCell"/>
</dbReference>
<dbReference type="Proteomes" id="UP000469558">
    <property type="component" value="Unassembled WGS sequence"/>
</dbReference>
<feature type="transmembrane region" description="Helical" evidence="5">
    <location>
        <begin position="236"/>
        <end position="258"/>
    </location>
</feature>
<dbReference type="PANTHER" id="PTHR42718">
    <property type="entry name" value="MAJOR FACILITATOR SUPERFAMILY MULTIDRUG TRANSPORTER MFSC"/>
    <property type="match status" value="1"/>
</dbReference>
<evidence type="ECO:0000256" key="4">
    <source>
        <dbReference type="ARBA" id="ARBA00023136"/>
    </source>
</evidence>
<proteinExistence type="predicted"/>
<evidence type="ECO:0000256" key="3">
    <source>
        <dbReference type="ARBA" id="ARBA00022989"/>
    </source>
</evidence>
<dbReference type="InterPro" id="IPR011701">
    <property type="entry name" value="MFS"/>
</dbReference>
<accession>A0A8T9BQ41</accession>
<keyword evidence="7" id="KW-1185">Reference proteome</keyword>
<evidence type="ECO:0000256" key="2">
    <source>
        <dbReference type="ARBA" id="ARBA00022692"/>
    </source>
</evidence>
<feature type="non-terminal residue" evidence="6">
    <location>
        <position position="1"/>
    </location>
</feature>
<keyword evidence="3 5" id="KW-1133">Transmembrane helix</keyword>
<dbReference type="Pfam" id="PF07690">
    <property type="entry name" value="MFS_1"/>
    <property type="match status" value="1"/>
</dbReference>
<keyword evidence="4 5" id="KW-0472">Membrane</keyword>
<sequence>TDLLGAGLGVVGLVLINFAWNQAPVVGWNMPYTYVLLIVGILFIGLFAFVEFRVSKFPLIPFHLISPNAGFVLACVAFGWASFGIWVFYLWQILEELRHISPLLASAQLVLVCLSGLAATIVTGYIIHRVPGSFVMMCSVVAFTVGSILLATVPVDQTYWAQTFVSIIIMPWGMDMSFPAANLLLSNSMPKEHQGVSASLVNTIINYSISLALGFAGTIEVHVNNGDTLKGYRGALYFAIGMGSAGIVTAGLFGFNSWRKSRGKPFSKWDE</sequence>
<feature type="transmembrane region" description="Helical" evidence="5">
    <location>
        <begin position="103"/>
        <end position="127"/>
    </location>
</feature>
<evidence type="ECO:0000313" key="7">
    <source>
        <dbReference type="Proteomes" id="UP000469558"/>
    </source>
</evidence>
<protein>
    <submittedName>
        <fullName evidence="6">Drug resistance protein</fullName>
    </submittedName>
</protein>
<keyword evidence="2 5" id="KW-0812">Transmembrane</keyword>
<evidence type="ECO:0000256" key="1">
    <source>
        <dbReference type="ARBA" id="ARBA00004141"/>
    </source>
</evidence>
<comment type="caution">
    <text evidence="6">The sequence shown here is derived from an EMBL/GenBank/DDBJ whole genome shotgun (WGS) entry which is preliminary data.</text>
</comment>
<organism evidence="6 7">
    <name type="scientific">Lachnellula suecica</name>
    <dbReference type="NCBI Taxonomy" id="602035"/>
    <lineage>
        <taxon>Eukaryota</taxon>
        <taxon>Fungi</taxon>
        <taxon>Dikarya</taxon>
        <taxon>Ascomycota</taxon>
        <taxon>Pezizomycotina</taxon>
        <taxon>Leotiomycetes</taxon>
        <taxon>Helotiales</taxon>
        <taxon>Lachnaceae</taxon>
        <taxon>Lachnellula</taxon>
    </lineage>
</organism>
<dbReference type="SUPFAM" id="SSF103473">
    <property type="entry name" value="MFS general substrate transporter"/>
    <property type="match status" value="1"/>
</dbReference>
<comment type="subcellular location">
    <subcellularLocation>
        <location evidence="1">Membrane</location>
        <topology evidence="1">Multi-pass membrane protein</topology>
    </subcellularLocation>
</comment>
<dbReference type="EMBL" id="QGMK01003440">
    <property type="protein sequence ID" value="TVY52746.1"/>
    <property type="molecule type" value="Genomic_DNA"/>
</dbReference>
<dbReference type="GO" id="GO:0022857">
    <property type="term" value="F:transmembrane transporter activity"/>
    <property type="evidence" value="ECO:0007669"/>
    <property type="project" value="InterPro"/>
</dbReference>
<reference evidence="6 7" key="1">
    <citation type="submission" date="2018-05" db="EMBL/GenBank/DDBJ databases">
        <title>Genome sequencing and assembly of the regulated plant pathogen Lachnellula willkommii and related sister species for the development of diagnostic species identification markers.</title>
        <authorList>
            <person name="Giroux E."/>
            <person name="Bilodeau G."/>
        </authorList>
    </citation>
    <scope>NUCLEOTIDE SEQUENCE [LARGE SCALE GENOMIC DNA]</scope>
    <source>
        <strain evidence="6 7">CBS 268.59</strain>
    </source>
</reference>
<dbReference type="Gene3D" id="1.20.1250.20">
    <property type="entry name" value="MFS general substrate transporter like domains"/>
    <property type="match status" value="1"/>
</dbReference>
<feature type="transmembrane region" description="Helical" evidence="5">
    <location>
        <begin position="134"/>
        <end position="153"/>
    </location>
</feature>
<dbReference type="OrthoDB" id="2428527at2759"/>
<dbReference type="AlphaFoldDB" id="A0A8T9BQ41"/>
<gene>
    <name evidence="6" type="primary">YOR378W_6</name>
    <name evidence="6" type="ORF">LSUE1_G010119</name>
</gene>
<feature type="transmembrane region" description="Helical" evidence="5">
    <location>
        <begin position="31"/>
        <end position="50"/>
    </location>
</feature>